<dbReference type="InterPro" id="IPR006935">
    <property type="entry name" value="Helicase/UvrB_N"/>
</dbReference>
<accession>A0A975XLA4</accession>
<keyword evidence="2" id="KW-0347">Helicase</keyword>
<keyword evidence="3" id="KW-1185">Reference proteome</keyword>
<evidence type="ECO:0000313" key="3">
    <source>
        <dbReference type="Proteomes" id="UP000680588"/>
    </source>
</evidence>
<keyword evidence="2" id="KW-0067">ATP-binding</keyword>
<name>A0A975XLA4_9MICC</name>
<dbReference type="PANTHER" id="PTHR47396:SF1">
    <property type="entry name" value="ATP-DEPENDENT HELICASE IRC3-RELATED"/>
    <property type="match status" value="1"/>
</dbReference>
<keyword evidence="2" id="KW-0378">Hydrolase</keyword>
<dbReference type="PANTHER" id="PTHR47396">
    <property type="entry name" value="TYPE I RESTRICTION ENZYME ECOKI R PROTEIN"/>
    <property type="match status" value="1"/>
</dbReference>
<dbReference type="Proteomes" id="UP000680588">
    <property type="component" value="Chromosome"/>
</dbReference>
<dbReference type="GO" id="GO:0016787">
    <property type="term" value="F:hydrolase activity"/>
    <property type="evidence" value="ECO:0007669"/>
    <property type="project" value="InterPro"/>
</dbReference>
<keyword evidence="2" id="KW-0547">Nucleotide-binding</keyword>
<dbReference type="GO" id="GO:0005524">
    <property type="term" value="F:ATP binding"/>
    <property type="evidence" value="ECO:0007669"/>
    <property type="project" value="InterPro"/>
</dbReference>
<dbReference type="Gene3D" id="3.40.50.300">
    <property type="entry name" value="P-loop containing nucleotide triphosphate hydrolases"/>
    <property type="match status" value="2"/>
</dbReference>
<organism evidence="2 3">
    <name type="scientific">Arthrobacter sunyaminii</name>
    <dbReference type="NCBI Taxonomy" id="2816859"/>
    <lineage>
        <taxon>Bacteria</taxon>
        <taxon>Bacillati</taxon>
        <taxon>Actinomycetota</taxon>
        <taxon>Actinomycetes</taxon>
        <taxon>Micrococcales</taxon>
        <taxon>Micrococcaceae</taxon>
        <taxon>Arthrobacter</taxon>
    </lineage>
</organism>
<evidence type="ECO:0000313" key="2">
    <source>
        <dbReference type="EMBL" id="QWQ36849.1"/>
    </source>
</evidence>
<dbReference type="RefSeq" id="WP_207347258.1">
    <property type="nucleotide sequence ID" value="NZ_CP076456.1"/>
</dbReference>
<dbReference type="KEGG" id="asun:KG104_03355"/>
<dbReference type="EMBL" id="CP076456">
    <property type="protein sequence ID" value="QWQ36849.1"/>
    <property type="molecule type" value="Genomic_DNA"/>
</dbReference>
<feature type="domain" description="Helicase/UvrB N-terminal" evidence="1">
    <location>
        <begin position="2"/>
        <end position="202"/>
    </location>
</feature>
<sequence>MYELREYQSKAVSEVLTCIAAAHVDYEQNLAQTAIALVAPTGAGKTVMAGAVIDTLLTGEDREHIILWVTDNPSLNRQSANSIRASTSGQFPITVLSGNGEDPETGKPFDQNSFDQGVLYMINTQAASSSAGLSVTQRGGRRTGRTFTIQETIANTINKYGSRFIIMIDEAHRGVERVETTETVIGSFIRDAPVVLGISATERRFTEWMARIDRHLKRVVVPLTDVRAAGIIKSNLIVSDTVDGKHAHMTLLRNAVRQTLTFDESWERYCSSQGLRRIYPLLVVQVEDSGSDPETQTLFQFELEQMIRTVMEEWPELSDQAFVHTFAERKPLVIEGLRGGSRVVQYMLPDHIDRNDTVRVVFAKTAISTGWDCPRAEVLVSFRSAKDESYITQLIGRMIRQPLGVRVEDDESLNSTYCTLPNFDQQAVRRITKRLIDEDGIALDVVNAVPITYRRSDLPDAVFEALKLVPSYVVPTGATASKVSLLRRFAFALERDALDKSAPDHVKDEIIRQLDAIRELRARQFIRAMNWVRQLEGQQGSITILQTTIPMDDDSEAVDLSEDVVQIDDADATSNLLADSAISSDVHSLYHSHLQRSASIPVGDANRILKAFDYPQLDTVGVLEDVAERLLFAWKQAYEDELEARVYEVDEKYNVYREVTGRVNDPILNYASVVPTVIQENIGADLMEAGQKFLGDGDPVLIRRWVLDQKDYWHHRHLYTADEKPGQYLTRLSSVRQMILRGELGRAGITGWYNNPKRGARAITVPWTTPQGEWGEMHPDFVFLSEDDGEVAIGLADAVTGSADEILQKLRWWLWYADRHYPELGFVRLVIQGRDSGNEVLHIDLMDDDVREVLRRELARDNSAIEALFRAHGGIYTL</sequence>
<proteinExistence type="predicted"/>
<dbReference type="GO" id="GO:0005829">
    <property type="term" value="C:cytosol"/>
    <property type="evidence" value="ECO:0007669"/>
    <property type="project" value="TreeGrafter"/>
</dbReference>
<reference evidence="2" key="1">
    <citation type="submission" date="2021-06" db="EMBL/GenBank/DDBJ databases">
        <title>Novel species in genus Arthrobacter.</title>
        <authorList>
            <person name="Zhang G."/>
        </authorList>
    </citation>
    <scope>NUCLEOTIDE SEQUENCE</scope>
    <source>
        <strain evidence="2">Zg-ZUI122</strain>
    </source>
</reference>
<evidence type="ECO:0000259" key="1">
    <source>
        <dbReference type="Pfam" id="PF04851"/>
    </source>
</evidence>
<dbReference type="Pfam" id="PF04851">
    <property type="entry name" value="ResIII"/>
    <property type="match status" value="1"/>
</dbReference>
<dbReference type="AlphaFoldDB" id="A0A975XLA4"/>
<dbReference type="InterPro" id="IPR050742">
    <property type="entry name" value="Helicase_Restrict-Modif_Enz"/>
</dbReference>
<gene>
    <name evidence="2" type="ORF">KG104_03355</name>
</gene>
<dbReference type="GO" id="GO:0003677">
    <property type="term" value="F:DNA binding"/>
    <property type="evidence" value="ECO:0007669"/>
    <property type="project" value="InterPro"/>
</dbReference>
<protein>
    <submittedName>
        <fullName evidence="2">DEAD/DEAH box helicase family protein</fullName>
    </submittedName>
</protein>
<dbReference type="SUPFAM" id="SSF52540">
    <property type="entry name" value="P-loop containing nucleoside triphosphate hydrolases"/>
    <property type="match status" value="2"/>
</dbReference>
<dbReference type="InterPro" id="IPR027417">
    <property type="entry name" value="P-loop_NTPase"/>
</dbReference>
<dbReference type="GO" id="GO:0004386">
    <property type="term" value="F:helicase activity"/>
    <property type="evidence" value="ECO:0007669"/>
    <property type="project" value="UniProtKB-KW"/>
</dbReference>